<keyword evidence="1" id="KW-0812">Transmembrane</keyword>
<evidence type="ECO:0008006" key="4">
    <source>
        <dbReference type="Google" id="ProtNLM"/>
    </source>
</evidence>
<comment type="caution">
    <text evidence="2">The sequence shown here is derived from an EMBL/GenBank/DDBJ whole genome shotgun (WGS) entry which is preliminary data.</text>
</comment>
<name>A0A7X6RQQ7_9ACTN</name>
<dbReference type="Proteomes" id="UP000553209">
    <property type="component" value="Unassembled WGS sequence"/>
</dbReference>
<dbReference type="EMBL" id="JAAXPG010000012">
    <property type="protein sequence ID" value="NKY98903.1"/>
    <property type="molecule type" value="Genomic_DNA"/>
</dbReference>
<sequence>MTRPGLHQRDVRDAVGASRTGLRTDLSVAALAALLFASAAVVGTRIERAHGVLHVDWPPLYASWFPHAGPGTVPALALAAAVVACGPAVARALPWRALVWAVWAASALWTTALALVDGWRRGIVSRLLSPHEYLSSVDRFQDVGAALSTFTRHILIGQPDNWPTHVAGHPPGAVLTFVALDRIGLGGGAWAGMWCVVVGGSAAAAVLVAMRALGAESTARRAAPFLVLLPAAVWVGTSADGYFAAVTAWGLALLAVAAAPGARAPRTTALAAGLLLGWSVYLSYGLVLIGIPAVAVLLCARTARPLPYALLGALAVAAAFTAAGFWWWEGYQLLVERYYQGLASVRPYGYWVWANLAVACLTTGLATAAGLRRALARLPGAVPGLRRAPSRETATTALLVAAALCAVAAATLSGMSKGETERIWLPFVLWLVPAAALLPDRHHRAWLAVQAATALLVNHLLLTGW</sequence>
<feature type="transmembrane region" description="Helical" evidence="1">
    <location>
        <begin position="225"/>
        <end position="258"/>
    </location>
</feature>
<dbReference type="AlphaFoldDB" id="A0A7X6RQQ7"/>
<keyword evidence="1" id="KW-0472">Membrane</keyword>
<feature type="transmembrane region" description="Helical" evidence="1">
    <location>
        <begin position="306"/>
        <end position="328"/>
    </location>
</feature>
<dbReference type="RefSeq" id="WP_061078823.1">
    <property type="nucleotide sequence ID" value="NZ_JAAXPG010000012.1"/>
</dbReference>
<evidence type="ECO:0000256" key="1">
    <source>
        <dbReference type="SAM" id="Phobius"/>
    </source>
</evidence>
<feature type="transmembrane region" description="Helical" evidence="1">
    <location>
        <begin position="278"/>
        <end position="299"/>
    </location>
</feature>
<feature type="transmembrane region" description="Helical" evidence="1">
    <location>
        <begin position="392"/>
        <end position="411"/>
    </location>
</feature>
<feature type="transmembrane region" description="Helical" evidence="1">
    <location>
        <begin position="348"/>
        <end position="371"/>
    </location>
</feature>
<feature type="transmembrane region" description="Helical" evidence="1">
    <location>
        <begin position="64"/>
        <end position="85"/>
    </location>
</feature>
<feature type="transmembrane region" description="Helical" evidence="1">
    <location>
        <begin position="97"/>
        <end position="116"/>
    </location>
</feature>
<organism evidence="2 3">
    <name type="scientific">Nocardiopsis alborubida</name>
    <dbReference type="NCBI Taxonomy" id="146802"/>
    <lineage>
        <taxon>Bacteria</taxon>
        <taxon>Bacillati</taxon>
        <taxon>Actinomycetota</taxon>
        <taxon>Actinomycetes</taxon>
        <taxon>Streptosporangiales</taxon>
        <taxon>Nocardiopsidaceae</taxon>
        <taxon>Nocardiopsis</taxon>
    </lineage>
</organism>
<feature type="transmembrane region" description="Helical" evidence="1">
    <location>
        <begin position="445"/>
        <end position="462"/>
    </location>
</feature>
<feature type="transmembrane region" description="Helical" evidence="1">
    <location>
        <begin position="423"/>
        <end position="438"/>
    </location>
</feature>
<feature type="transmembrane region" description="Helical" evidence="1">
    <location>
        <begin position="191"/>
        <end position="213"/>
    </location>
</feature>
<evidence type="ECO:0000313" key="3">
    <source>
        <dbReference type="Proteomes" id="UP000553209"/>
    </source>
</evidence>
<gene>
    <name evidence="2" type="ORF">HGB44_14710</name>
</gene>
<reference evidence="2 3" key="1">
    <citation type="submission" date="2020-04" db="EMBL/GenBank/DDBJ databases">
        <title>MicrobeNet Type strains.</title>
        <authorList>
            <person name="Nicholson A.C."/>
        </authorList>
    </citation>
    <scope>NUCLEOTIDE SEQUENCE [LARGE SCALE GENOMIC DNA]</scope>
    <source>
        <strain evidence="2 3">ATCC 23612</strain>
    </source>
</reference>
<proteinExistence type="predicted"/>
<protein>
    <recommendedName>
        <fullName evidence="4">Integral membrane protein</fullName>
    </recommendedName>
</protein>
<keyword evidence="3" id="KW-1185">Reference proteome</keyword>
<keyword evidence="1" id="KW-1133">Transmembrane helix</keyword>
<accession>A0A7X6RQQ7</accession>
<evidence type="ECO:0000313" key="2">
    <source>
        <dbReference type="EMBL" id="NKY98903.1"/>
    </source>
</evidence>
<feature type="transmembrane region" description="Helical" evidence="1">
    <location>
        <begin position="26"/>
        <end position="44"/>
    </location>
</feature>